<name>A0A367J3J6_RHIAZ</name>
<feature type="compositionally biased region" description="Polar residues" evidence="1">
    <location>
        <begin position="16"/>
        <end position="29"/>
    </location>
</feature>
<sequence>MESNEQVEFQAPLPVNGSNSTTEFDTPTSIPRTNLIQSRLSHYITCICNDLENYERDKTQQKTKSLLKFYDNIPLLDIQVARRFTSLLMTAMNHNKIESIVDMEKFSKVIKLLENSITVCTELDLIEHYSQTRNKTALFSMLNLLSETIEIAGI</sequence>
<reference evidence="2 3" key="1">
    <citation type="journal article" date="2018" name="G3 (Bethesda)">
        <title>Phylogenetic and Phylogenomic Definition of Rhizopus Species.</title>
        <authorList>
            <person name="Gryganskyi A.P."/>
            <person name="Golan J."/>
            <person name="Dolatabadi S."/>
            <person name="Mondo S."/>
            <person name="Robb S."/>
            <person name="Idnurm A."/>
            <person name="Muszewska A."/>
            <person name="Steczkiewicz K."/>
            <person name="Masonjones S."/>
            <person name="Liao H.L."/>
            <person name="Gajdeczka M.T."/>
            <person name="Anike F."/>
            <person name="Vuek A."/>
            <person name="Anishchenko I.M."/>
            <person name="Voigt K."/>
            <person name="de Hoog G.S."/>
            <person name="Smith M.E."/>
            <person name="Heitman J."/>
            <person name="Vilgalys R."/>
            <person name="Stajich J.E."/>
        </authorList>
    </citation>
    <scope>NUCLEOTIDE SEQUENCE [LARGE SCALE GENOMIC DNA]</scope>
    <source>
        <strain evidence="2 3">CBS 357.93</strain>
    </source>
</reference>
<organism evidence="2 3">
    <name type="scientific">Rhizopus azygosporus</name>
    <name type="common">Rhizopus microsporus var. azygosporus</name>
    <dbReference type="NCBI Taxonomy" id="86630"/>
    <lineage>
        <taxon>Eukaryota</taxon>
        <taxon>Fungi</taxon>
        <taxon>Fungi incertae sedis</taxon>
        <taxon>Mucoromycota</taxon>
        <taxon>Mucoromycotina</taxon>
        <taxon>Mucoromycetes</taxon>
        <taxon>Mucorales</taxon>
        <taxon>Mucorineae</taxon>
        <taxon>Rhizopodaceae</taxon>
        <taxon>Rhizopus</taxon>
    </lineage>
</organism>
<evidence type="ECO:0000313" key="3">
    <source>
        <dbReference type="Proteomes" id="UP000252139"/>
    </source>
</evidence>
<dbReference type="STRING" id="86630.A0A367J3J6"/>
<evidence type="ECO:0000313" key="2">
    <source>
        <dbReference type="EMBL" id="RCH84507.1"/>
    </source>
</evidence>
<keyword evidence="3" id="KW-1185">Reference proteome</keyword>
<dbReference type="AlphaFoldDB" id="A0A367J3J6"/>
<dbReference type="Proteomes" id="UP000252139">
    <property type="component" value="Unassembled WGS sequence"/>
</dbReference>
<dbReference type="EMBL" id="PJQL01002347">
    <property type="protein sequence ID" value="RCH84507.1"/>
    <property type="molecule type" value="Genomic_DNA"/>
</dbReference>
<feature type="region of interest" description="Disordered" evidence="1">
    <location>
        <begin position="1"/>
        <end position="29"/>
    </location>
</feature>
<accession>A0A367J3J6</accession>
<protein>
    <submittedName>
        <fullName evidence="2">Uncharacterized protein</fullName>
    </submittedName>
</protein>
<evidence type="ECO:0000256" key="1">
    <source>
        <dbReference type="SAM" id="MobiDB-lite"/>
    </source>
</evidence>
<feature type="non-terminal residue" evidence="2">
    <location>
        <position position="154"/>
    </location>
</feature>
<gene>
    <name evidence="2" type="ORF">CU097_008926</name>
</gene>
<dbReference type="OrthoDB" id="418242at2759"/>
<comment type="caution">
    <text evidence="2">The sequence shown here is derived from an EMBL/GenBank/DDBJ whole genome shotgun (WGS) entry which is preliminary data.</text>
</comment>
<proteinExistence type="predicted"/>